<reference evidence="1 2" key="1">
    <citation type="journal article" date="2019" name="Nat. Ecol. Evol.">
        <title>Megaphylogeny resolves global patterns of mushroom evolution.</title>
        <authorList>
            <person name="Varga T."/>
            <person name="Krizsan K."/>
            <person name="Foldi C."/>
            <person name="Dima B."/>
            <person name="Sanchez-Garcia M."/>
            <person name="Sanchez-Ramirez S."/>
            <person name="Szollosi G.J."/>
            <person name="Szarkandi J.G."/>
            <person name="Papp V."/>
            <person name="Albert L."/>
            <person name="Andreopoulos W."/>
            <person name="Angelini C."/>
            <person name="Antonin V."/>
            <person name="Barry K.W."/>
            <person name="Bougher N.L."/>
            <person name="Buchanan P."/>
            <person name="Buyck B."/>
            <person name="Bense V."/>
            <person name="Catcheside P."/>
            <person name="Chovatia M."/>
            <person name="Cooper J."/>
            <person name="Damon W."/>
            <person name="Desjardin D."/>
            <person name="Finy P."/>
            <person name="Geml J."/>
            <person name="Haridas S."/>
            <person name="Hughes K."/>
            <person name="Justo A."/>
            <person name="Karasinski D."/>
            <person name="Kautmanova I."/>
            <person name="Kiss B."/>
            <person name="Kocsube S."/>
            <person name="Kotiranta H."/>
            <person name="LaButti K.M."/>
            <person name="Lechner B.E."/>
            <person name="Liimatainen K."/>
            <person name="Lipzen A."/>
            <person name="Lukacs Z."/>
            <person name="Mihaltcheva S."/>
            <person name="Morgado L.N."/>
            <person name="Niskanen T."/>
            <person name="Noordeloos M.E."/>
            <person name="Ohm R.A."/>
            <person name="Ortiz-Santana B."/>
            <person name="Ovrebo C."/>
            <person name="Racz N."/>
            <person name="Riley R."/>
            <person name="Savchenko A."/>
            <person name="Shiryaev A."/>
            <person name="Soop K."/>
            <person name="Spirin V."/>
            <person name="Szebenyi C."/>
            <person name="Tomsovsky M."/>
            <person name="Tulloss R.E."/>
            <person name="Uehling J."/>
            <person name="Grigoriev I.V."/>
            <person name="Vagvolgyi C."/>
            <person name="Papp T."/>
            <person name="Martin F.M."/>
            <person name="Miettinen O."/>
            <person name="Hibbett D.S."/>
            <person name="Nagy L.G."/>
        </authorList>
    </citation>
    <scope>NUCLEOTIDE SEQUENCE [LARGE SCALE GENOMIC DNA]</scope>
    <source>
        <strain evidence="1 2">CBS 962.96</strain>
    </source>
</reference>
<dbReference type="AlphaFoldDB" id="A0A4S8LTF9"/>
<dbReference type="EMBL" id="ML179273">
    <property type="protein sequence ID" value="THU92631.1"/>
    <property type="molecule type" value="Genomic_DNA"/>
</dbReference>
<dbReference type="Proteomes" id="UP000297245">
    <property type="component" value="Unassembled WGS sequence"/>
</dbReference>
<evidence type="ECO:0000313" key="2">
    <source>
        <dbReference type="Proteomes" id="UP000297245"/>
    </source>
</evidence>
<gene>
    <name evidence="1" type="ORF">K435DRAFT_780179</name>
</gene>
<accession>A0A4S8LTF9</accession>
<proteinExistence type="predicted"/>
<sequence>MPRGTTRGRSVVNVARGGVCGAFVGASHGCGPFNSARIPTPPTSDGLITETRHQQRVQQQEELREGSQDSMRTVGDQKRAYSSIANALSQHKLSDRGSEDDKALEHLYQPGRWTQRGIDLEPDIHITVKAGIALADPFCIRS</sequence>
<name>A0A4S8LTF9_DENBC</name>
<keyword evidence="2" id="KW-1185">Reference proteome</keyword>
<protein>
    <submittedName>
        <fullName evidence="1">Uncharacterized protein</fullName>
    </submittedName>
</protein>
<evidence type="ECO:0000313" key="1">
    <source>
        <dbReference type="EMBL" id="THU92631.1"/>
    </source>
</evidence>
<organism evidence="1 2">
    <name type="scientific">Dendrothele bispora (strain CBS 962.96)</name>
    <dbReference type="NCBI Taxonomy" id="1314807"/>
    <lineage>
        <taxon>Eukaryota</taxon>
        <taxon>Fungi</taxon>
        <taxon>Dikarya</taxon>
        <taxon>Basidiomycota</taxon>
        <taxon>Agaricomycotina</taxon>
        <taxon>Agaricomycetes</taxon>
        <taxon>Agaricomycetidae</taxon>
        <taxon>Agaricales</taxon>
        <taxon>Agaricales incertae sedis</taxon>
        <taxon>Dendrothele</taxon>
    </lineage>
</organism>
<feature type="non-terminal residue" evidence="1">
    <location>
        <position position="1"/>
    </location>
</feature>